<dbReference type="Proteomes" id="UP001392437">
    <property type="component" value="Unassembled WGS sequence"/>
</dbReference>
<keyword evidence="1" id="KW-0677">Repeat</keyword>
<keyword evidence="5" id="KW-1185">Reference proteome</keyword>
<feature type="repeat" description="ANK" evidence="3">
    <location>
        <begin position="409"/>
        <end position="435"/>
    </location>
</feature>
<name>A0AAW0R233_9PEZI</name>
<keyword evidence="2 3" id="KW-0040">ANK repeat</keyword>
<feature type="repeat" description="ANK" evidence="3">
    <location>
        <begin position="259"/>
        <end position="291"/>
    </location>
</feature>
<reference evidence="4 5" key="1">
    <citation type="submission" date="2023-01" db="EMBL/GenBank/DDBJ databases">
        <title>Analysis of 21 Apiospora genomes using comparative genomics revels a genus with tremendous synthesis potential of carbohydrate active enzymes and secondary metabolites.</title>
        <authorList>
            <person name="Sorensen T."/>
        </authorList>
    </citation>
    <scope>NUCLEOTIDE SEQUENCE [LARGE SCALE GENOMIC DNA]</scope>
    <source>
        <strain evidence="4 5">CBS 117206</strain>
    </source>
</reference>
<dbReference type="SUPFAM" id="SSF48403">
    <property type="entry name" value="Ankyrin repeat"/>
    <property type="match status" value="1"/>
</dbReference>
<evidence type="ECO:0000256" key="1">
    <source>
        <dbReference type="ARBA" id="ARBA00022737"/>
    </source>
</evidence>
<dbReference type="InterPro" id="IPR002110">
    <property type="entry name" value="Ankyrin_rpt"/>
</dbReference>
<evidence type="ECO:0000313" key="4">
    <source>
        <dbReference type="EMBL" id="KAK8121277.1"/>
    </source>
</evidence>
<protein>
    <submittedName>
        <fullName evidence="4">Ankyrin</fullName>
    </submittedName>
</protein>
<dbReference type="PROSITE" id="PS50297">
    <property type="entry name" value="ANK_REP_REGION"/>
    <property type="match status" value="2"/>
</dbReference>
<dbReference type="PROSITE" id="PS50088">
    <property type="entry name" value="ANK_REPEAT"/>
    <property type="match status" value="2"/>
</dbReference>
<proteinExistence type="predicted"/>
<dbReference type="InterPro" id="IPR036770">
    <property type="entry name" value="Ankyrin_rpt-contain_sf"/>
</dbReference>
<dbReference type="AlphaFoldDB" id="A0AAW0R233"/>
<evidence type="ECO:0000256" key="2">
    <source>
        <dbReference type="ARBA" id="ARBA00023043"/>
    </source>
</evidence>
<dbReference type="EMBL" id="JAQQWP010000004">
    <property type="protein sequence ID" value="KAK8121277.1"/>
    <property type="molecule type" value="Genomic_DNA"/>
</dbReference>
<sequence>MLDSTVNFRDAKDTLETLPLEQFDIYQIALDRINAATGSPGMRILGFPLHSRAALTVRALQHALATRLKDKSFDADGMMSPKDILLHTFGLLTIQGPEIKFYHYTALEFLKQEHIYDKYFSTFEEDLSRTCLTYLRFSDFSQPSNELEKRHQEFPFLEYAASHVGDHARKALARAARKGSSSTLLVEISGFVQDDKPLGTLQIFASKVLTMPRSDRMKYWKNTTSKLHFAICAGLNDTVDQLLQQQENVETLINLRGYKKETPVHMAARAANEDALQTLIDKGADIQIKNGSGKNALDMILDAPYTKAVLEPHSHSLSEYLLGMVFMHASASEASAEKTKIEEEVFADVKAKGIDGFLRSIDQTDSDTNKSMLKRILTAKAAMDITDQEEKVALKLIEHGIKHNAVGTQQETPLQMAALYGREAIVRSLLEKGANPWLDWNLGYTPLELAKARPGVGTTGNDSIIQLISDTMKALKAAEDAATDDAEKRSESWLHPG</sequence>
<dbReference type="Pfam" id="PF12796">
    <property type="entry name" value="Ank_2"/>
    <property type="match status" value="1"/>
</dbReference>
<organism evidence="4 5">
    <name type="scientific">Apiospora kogelbergensis</name>
    <dbReference type="NCBI Taxonomy" id="1337665"/>
    <lineage>
        <taxon>Eukaryota</taxon>
        <taxon>Fungi</taxon>
        <taxon>Dikarya</taxon>
        <taxon>Ascomycota</taxon>
        <taxon>Pezizomycotina</taxon>
        <taxon>Sordariomycetes</taxon>
        <taxon>Xylariomycetidae</taxon>
        <taxon>Amphisphaeriales</taxon>
        <taxon>Apiosporaceae</taxon>
        <taxon>Apiospora</taxon>
    </lineage>
</organism>
<accession>A0AAW0R233</accession>
<dbReference type="PANTHER" id="PTHR24198:SF165">
    <property type="entry name" value="ANKYRIN REPEAT-CONTAINING PROTEIN-RELATED"/>
    <property type="match status" value="1"/>
</dbReference>
<dbReference type="PANTHER" id="PTHR24198">
    <property type="entry name" value="ANKYRIN REPEAT AND PROTEIN KINASE DOMAIN-CONTAINING PROTEIN"/>
    <property type="match status" value="1"/>
</dbReference>
<evidence type="ECO:0000256" key="3">
    <source>
        <dbReference type="PROSITE-ProRule" id="PRU00023"/>
    </source>
</evidence>
<comment type="caution">
    <text evidence="4">The sequence shown here is derived from an EMBL/GenBank/DDBJ whole genome shotgun (WGS) entry which is preliminary data.</text>
</comment>
<gene>
    <name evidence="4" type="ORF">PG999_005397</name>
</gene>
<dbReference type="SMART" id="SM00248">
    <property type="entry name" value="ANK"/>
    <property type="match status" value="4"/>
</dbReference>
<evidence type="ECO:0000313" key="5">
    <source>
        <dbReference type="Proteomes" id="UP001392437"/>
    </source>
</evidence>
<dbReference type="Pfam" id="PF00023">
    <property type="entry name" value="Ank"/>
    <property type="match status" value="1"/>
</dbReference>
<dbReference type="Gene3D" id="1.25.40.20">
    <property type="entry name" value="Ankyrin repeat-containing domain"/>
    <property type="match status" value="2"/>
</dbReference>